<dbReference type="Proteomes" id="UP000027866">
    <property type="component" value="Unassembled WGS sequence"/>
</dbReference>
<dbReference type="RefSeq" id="WP_034901994.1">
    <property type="nucleotide sequence ID" value="NZ_CP017057.1"/>
</dbReference>
<dbReference type="OrthoDB" id="9805710at2"/>
<name>A0A074MT75_9SPHN</name>
<feature type="domain" description="Beta-lactamase hydrolase-like protein phosphatase-like" evidence="1">
    <location>
        <begin position="2"/>
        <end position="107"/>
    </location>
</feature>
<sequence>MDIREVTPGFAVSPQIAPGDMKTLADKGYVAVVCNRPDGEEPGQPPLEDLRAAATQAGLAFHHIPVAGGAFPDAAIAAFAAVRRGTQGPLIAYCRTGTRSITLETLANPAARSADERLRDAKAAGYDLSALAPRLGG</sequence>
<reference evidence="2 3" key="1">
    <citation type="submission" date="2014-04" db="EMBL/GenBank/DDBJ databases">
        <title>A comprehensive comparison of genomes of Erythrobacter spp. Strains.</title>
        <authorList>
            <person name="Zheng Q."/>
        </authorList>
    </citation>
    <scope>NUCLEOTIDE SEQUENCE [LARGE SCALE GENOMIC DNA]</scope>
    <source>
        <strain evidence="2 3">DSM 8509</strain>
    </source>
</reference>
<evidence type="ECO:0000313" key="3">
    <source>
        <dbReference type="Proteomes" id="UP000027866"/>
    </source>
</evidence>
<gene>
    <name evidence="2" type="ORF">EH32_08330</name>
</gene>
<evidence type="ECO:0000313" key="2">
    <source>
        <dbReference type="EMBL" id="KEO96679.1"/>
    </source>
</evidence>
<dbReference type="EMBL" id="JMIX01000004">
    <property type="protein sequence ID" value="KEO96679.1"/>
    <property type="molecule type" value="Genomic_DNA"/>
</dbReference>
<dbReference type="InterPro" id="IPR005939">
    <property type="entry name" value="BLH_phosphatase-like"/>
</dbReference>
<organism evidence="2 3">
    <name type="scientific">Erythrobacter litoralis</name>
    <dbReference type="NCBI Taxonomy" id="39960"/>
    <lineage>
        <taxon>Bacteria</taxon>
        <taxon>Pseudomonadati</taxon>
        <taxon>Pseudomonadota</taxon>
        <taxon>Alphaproteobacteria</taxon>
        <taxon>Sphingomonadales</taxon>
        <taxon>Erythrobacteraceae</taxon>
        <taxon>Erythrobacter/Porphyrobacter group</taxon>
        <taxon>Erythrobacter</taxon>
    </lineage>
</organism>
<dbReference type="GO" id="GO:0016787">
    <property type="term" value="F:hydrolase activity"/>
    <property type="evidence" value="ECO:0007669"/>
    <property type="project" value="InterPro"/>
</dbReference>
<dbReference type="KEGG" id="elq:Ga0102493_11572"/>
<keyword evidence="3" id="KW-1185">Reference proteome</keyword>
<dbReference type="NCBIfam" id="TIGR01244">
    <property type="entry name" value="TIGR01244 family sulfur transferase"/>
    <property type="match status" value="1"/>
</dbReference>
<dbReference type="SUPFAM" id="SSF52799">
    <property type="entry name" value="(Phosphotyrosine protein) phosphatases II"/>
    <property type="match status" value="1"/>
</dbReference>
<dbReference type="AlphaFoldDB" id="A0A074MT75"/>
<dbReference type="InterPro" id="IPR029021">
    <property type="entry name" value="Prot-tyrosine_phosphatase-like"/>
</dbReference>
<dbReference type="Pfam" id="PF04273">
    <property type="entry name" value="BLH_phosphatase"/>
    <property type="match status" value="1"/>
</dbReference>
<dbReference type="PATRIC" id="fig|39960.10.peg.2821"/>
<protein>
    <recommendedName>
        <fullName evidence="1">Beta-lactamase hydrolase-like protein phosphatase-like domain-containing protein</fullName>
    </recommendedName>
</protein>
<proteinExistence type="predicted"/>
<dbReference type="Gene3D" id="3.90.190.10">
    <property type="entry name" value="Protein tyrosine phosphatase superfamily"/>
    <property type="match status" value="1"/>
</dbReference>
<comment type="caution">
    <text evidence="2">The sequence shown here is derived from an EMBL/GenBank/DDBJ whole genome shotgun (WGS) entry which is preliminary data.</text>
</comment>
<evidence type="ECO:0000259" key="1">
    <source>
        <dbReference type="Pfam" id="PF04273"/>
    </source>
</evidence>
<accession>A0A074MT75</accession>